<comment type="subcellular location">
    <subcellularLocation>
        <location evidence="5">Cytoplasm</location>
    </subcellularLocation>
</comment>
<evidence type="ECO:0000256" key="4">
    <source>
        <dbReference type="ARBA" id="ARBA00023172"/>
    </source>
</evidence>
<sequence>MNTLITAFLQQKKLSKNSQLAYQYDLQQFLDVCEGQFSSGKLEIYQAFLQSLKPRAQQRKLSAVNQFLYFLYENGAMEPYVKLKLKQSSSSLAPQNLQLEELGDLWQDTDYKAGQLIALLIAIVGLTPAEIAGIRTEDVVLSFAVLTVEREQVRRVVSLPKELLSYLDAQLGAVFLFDKKGKSYSRQWFFNQLSQFVTAIGHPTWTAQKLREQYILHRLAEGNSLEEVAKQLGLKSMTSLEKFRKNGY</sequence>
<keyword evidence="3 5" id="KW-0238">DNA-binding</keyword>
<dbReference type="InterPro" id="IPR044068">
    <property type="entry name" value="CB"/>
</dbReference>
<accession>A0ABV2JRD0</accession>
<comment type="caution">
    <text evidence="8">The sequence shown here is derived from an EMBL/GenBank/DDBJ whole genome shotgun (WGS) entry which is preliminary data.</text>
</comment>
<comment type="caution">
    <text evidence="5">Lacks conserved residue(s) required for the propagation of feature annotation.</text>
</comment>
<keyword evidence="2 5" id="KW-0229">DNA integration</keyword>
<evidence type="ECO:0000256" key="2">
    <source>
        <dbReference type="ARBA" id="ARBA00022908"/>
    </source>
</evidence>
<dbReference type="EMBL" id="JBEPMK010000011">
    <property type="protein sequence ID" value="MET3645378.1"/>
    <property type="molecule type" value="Genomic_DNA"/>
</dbReference>
<dbReference type="Gene3D" id="1.10.150.130">
    <property type="match status" value="1"/>
</dbReference>
<reference evidence="8 9" key="1">
    <citation type="submission" date="2024-06" db="EMBL/GenBank/DDBJ databases">
        <title>Genomic Encyclopedia of Type Strains, Phase IV (KMG-IV): sequencing the most valuable type-strain genomes for metagenomic binning, comparative biology and taxonomic classification.</title>
        <authorList>
            <person name="Goeker M."/>
        </authorList>
    </citation>
    <scope>NUCLEOTIDE SEQUENCE [LARGE SCALE GENOMIC DNA]</scope>
    <source>
        <strain evidence="8 9">DSM 15349</strain>
    </source>
</reference>
<evidence type="ECO:0000256" key="5">
    <source>
        <dbReference type="HAMAP-Rule" id="MF_01817"/>
    </source>
</evidence>
<evidence type="ECO:0000313" key="9">
    <source>
        <dbReference type="Proteomes" id="UP001549055"/>
    </source>
</evidence>
<protein>
    <recommendedName>
        <fullName evidence="5">Tyrosine recombinase XerD-like</fullName>
    </recommendedName>
</protein>
<organism evidence="8 9">
    <name type="scientific">Streptococcus gallinaceus</name>
    <dbReference type="NCBI Taxonomy" id="165758"/>
    <lineage>
        <taxon>Bacteria</taxon>
        <taxon>Bacillati</taxon>
        <taxon>Bacillota</taxon>
        <taxon>Bacilli</taxon>
        <taxon>Lactobacillales</taxon>
        <taxon>Streptococcaceae</taxon>
        <taxon>Streptococcus</taxon>
    </lineage>
</organism>
<dbReference type="InterPro" id="IPR010998">
    <property type="entry name" value="Integrase_recombinase_N"/>
</dbReference>
<evidence type="ECO:0000313" key="8">
    <source>
        <dbReference type="EMBL" id="MET3645378.1"/>
    </source>
</evidence>
<dbReference type="InterPro" id="IPR002104">
    <property type="entry name" value="Integrase_catalytic"/>
</dbReference>
<dbReference type="Gene3D" id="1.10.443.10">
    <property type="entry name" value="Intergrase catalytic core"/>
    <property type="match status" value="1"/>
</dbReference>
<dbReference type="NCBIfam" id="NF002685">
    <property type="entry name" value="PRK02436.1"/>
    <property type="match status" value="1"/>
</dbReference>
<dbReference type="InterPro" id="IPR011010">
    <property type="entry name" value="DNA_brk_join_enz"/>
</dbReference>
<dbReference type="InterPro" id="IPR013762">
    <property type="entry name" value="Integrase-like_cat_sf"/>
</dbReference>
<comment type="similarity">
    <text evidence="5">Belongs to the 'phage' integrase family. XerD-like subfamily.</text>
</comment>
<proteinExistence type="inferred from homology"/>
<dbReference type="HAMAP" id="MF_01817">
    <property type="entry name" value="Recomb_XerD_like"/>
    <property type="match status" value="1"/>
</dbReference>
<evidence type="ECO:0000259" key="6">
    <source>
        <dbReference type="PROSITE" id="PS51898"/>
    </source>
</evidence>
<dbReference type="PROSITE" id="PS51900">
    <property type="entry name" value="CB"/>
    <property type="match status" value="1"/>
</dbReference>
<evidence type="ECO:0000256" key="3">
    <source>
        <dbReference type="ARBA" id="ARBA00023125"/>
    </source>
</evidence>
<evidence type="ECO:0000259" key="7">
    <source>
        <dbReference type="PROSITE" id="PS51900"/>
    </source>
</evidence>
<dbReference type="InterPro" id="IPR020876">
    <property type="entry name" value="Tyrosine_recombinase_XerD-like"/>
</dbReference>
<keyword evidence="9" id="KW-1185">Reference proteome</keyword>
<dbReference type="RefSeq" id="WP_354281898.1">
    <property type="nucleotide sequence ID" value="NZ_JBEPMK010000011.1"/>
</dbReference>
<comment type="function">
    <text evidence="5">Putative tyrosine recombinase. Not involved in the cutting and rejoining of the recombining DNA molecules on dif(SL) site.</text>
</comment>
<feature type="domain" description="Core-binding (CB)" evidence="7">
    <location>
        <begin position="1"/>
        <end position="72"/>
    </location>
</feature>
<feature type="domain" description="Tyr recombinase" evidence="6">
    <location>
        <begin position="92"/>
        <end position="248"/>
    </location>
</feature>
<gene>
    <name evidence="8" type="ORF">ABID27_002043</name>
</gene>
<dbReference type="PROSITE" id="PS51898">
    <property type="entry name" value="TYR_RECOMBINASE"/>
    <property type="match status" value="1"/>
</dbReference>
<dbReference type="Proteomes" id="UP001549055">
    <property type="component" value="Unassembled WGS sequence"/>
</dbReference>
<keyword evidence="4 5" id="KW-0233">DNA recombination</keyword>
<dbReference type="SUPFAM" id="SSF56349">
    <property type="entry name" value="DNA breaking-rejoining enzymes"/>
    <property type="match status" value="1"/>
</dbReference>
<keyword evidence="1 5" id="KW-0963">Cytoplasm</keyword>
<evidence type="ECO:0000256" key="1">
    <source>
        <dbReference type="ARBA" id="ARBA00022490"/>
    </source>
</evidence>
<name>A0ABV2JRD0_9STRE</name>